<keyword evidence="2" id="KW-0732">Signal</keyword>
<feature type="region of interest" description="Disordered" evidence="1">
    <location>
        <begin position="98"/>
        <end position="149"/>
    </location>
</feature>
<dbReference type="InterPro" id="IPR036691">
    <property type="entry name" value="Endo/exonu/phosph_ase_sf"/>
</dbReference>
<dbReference type="NCBIfam" id="NF045851">
    <property type="entry name" value="mem_nucl_MnuA"/>
    <property type="match status" value="1"/>
</dbReference>
<proteinExistence type="predicted"/>
<dbReference type="Gene3D" id="3.60.21.10">
    <property type="match status" value="1"/>
</dbReference>
<evidence type="ECO:0000256" key="1">
    <source>
        <dbReference type="SAM" id="MobiDB-lite"/>
    </source>
</evidence>
<organism evidence="3 4">
    <name type="scientific">Ureaplasma miroungigenitalium</name>
    <dbReference type="NCBI Taxonomy" id="1042321"/>
    <lineage>
        <taxon>Bacteria</taxon>
        <taxon>Bacillati</taxon>
        <taxon>Mycoplasmatota</taxon>
        <taxon>Mycoplasmoidales</taxon>
        <taxon>Mycoplasmoidaceae</taxon>
        <taxon>Ureaplasma</taxon>
    </lineage>
</organism>
<feature type="chain" id="PRO_5045446797" evidence="2">
    <location>
        <begin position="29"/>
        <end position="1299"/>
    </location>
</feature>
<dbReference type="InterPro" id="IPR036907">
    <property type="entry name" value="5'-Nucleotdase_C_sf"/>
</dbReference>
<sequence>MKRRKIIIGAISSLMLVSAVASIGFACANETRDIKLINQFNNLLNEIKKDELASMLYQKAQTAYDQLYKNQTNVHLFNSQLKELIKETQAEYQLLKQKTQGSETVDTNQNDLVNHKDDQDPTAGTTDNENTDDQTNPSEPNTPDNSEHQVQMNAIQQVILEQKNEVELINSYSARTYDRVLLSLNDELNAFIHEQNALMSGANYDLAQAQTIKENFDKLAHAQSAYLETYKKLLSLADVKQESAVFVEIETTISNLEPVFKNTKELIKQTFSEIKAHNETIESSDVFSLILLGNINGQINEETYDDWSDQKIYLKKPGFLRLLNEVNKVKASKGYTNTAVLLNGINLTGETHLAGDNLSDLTQGKYAALALSFLKPQASTINDRDLLWSYDLVSNNNEISNFKEYTKAMFANPQEANFLSANLVDKNNQHLTDGSKIITFKNHKIGIVGSSSINLNRTNSYDAIQDLKSESYWEIAQAIDKEIAQLKANGAEYIIWMTSSENKRSKGKLSEIDKIAAKITEPIDLVYGLEHSRNADFIKTKNQENIPYVYTKYNDEMLVIDLDFTNLAPNEKPRVNIDPKAFTDVSTAGHYNKTKKMREDFVYEDDLLNPEKNADYHYSLTDFAITMKKFLRTELKAIENEVVFENADVIDLVKNQKDVAGLNSFLADLIQDNYVSHEFNFKGPHQFEFTPKSYDGVFLNSGTIYKNILQQKTLTKGDIYQMVYFSNHLVSLEISVANLLEKINLYQAENDAFSWSNKIRVVFDDQHQAINLLVRNENGEYVPKNPDDVLTILVPDILYTGFIFPTEKRDSLAFMKASVKYSKNDDDKAPIREIIIRLLKNAKPISRLYDHAIFNTLQTRAVSNNFNDKEFYLQKVKALLDTESANIQTCSTPDQKTQIQAVFNELQSIEPNTSLSDVELKNKLIDCLWTIKQIKQQQTSDNNTPKLRVGHWNILHQDGLKTPKNIAIAQMIRQMDYDVVALTEIMPIKADEEENNLPVDSIIKHLNSFDPNVQYAYVLSNNLEGSQNAALATKQHTSTERIAVIYKTNKVQPKAFANNQIGHIYSNPMHPGFFSENQSIDFSRPPYSVKFSTIGEIVNDFTLVVAHFDSPGAKQSQNEVVVTKELLEAKGYDTTKFIPDRWGTGSREADNARDMLDVIKEVQTIDNNLDDDFIFMGDTNIKFNQEWWAFKDFIDSGFNNLFADDELHKSTLSNKNMTYANPYDKIFVKTNLKTTNPYIYPIWNIFNDQILQQDWVNLAYQTYPYISWGSFENYELIRSMVSDHSPTVFELELNPNDEK</sequence>
<reference evidence="3 4" key="1">
    <citation type="journal article" date="2020" name="Int. J. Syst. Evol. Microbiol.">
        <title>Ureaplasma miroungigenitalium sp. nov. isolated from northern elephant seals (Mirounga angustirostris) and Ureaplasma zalophigenitalium sp. nov. isolated from California sea lions (Zalophus californianus).</title>
        <authorList>
            <person name="Volokhov D.V."/>
            <person name="Gulland F.M."/>
            <person name="Gao Y."/>
            <person name="Chizhikov V.E."/>
        </authorList>
    </citation>
    <scope>NUCLEOTIDE SEQUENCE [LARGE SCALE GENOMIC DNA]</scope>
    <source>
        <strain evidence="3 4">ES3182-GEN</strain>
    </source>
</reference>
<dbReference type="SUPFAM" id="SSF56219">
    <property type="entry name" value="DNase I-like"/>
    <property type="match status" value="1"/>
</dbReference>
<name>A0ABT3BLU0_9BACT</name>
<dbReference type="InterPro" id="IPR029052">
    <property type="entry name" value="Metallo-depent_PP-like"/>
</dbReference>
<dbReference type="Proteomes" id="UP001208245">
    <property type="component" value="Unassembled WGS sequence"/>
</dbReference>
<evidence type="ECO:0000313" key="4">
    <source>
        <dbReference type="Proteomes" id="UP001208245"/>
    </source>
</evidence>
<dbReference type="Gene3D" id="3.60.10.10">
    <property type="entry name" value="Endonuclease/exonuclease/phosphatase"/>
    <property type="match status" value="1"/>
</dbReference>
<dbReference type="CDD" id="cd10283">
    <property type="entry name" value="MnuA_DNase1-like"/>
    <property type="match status" value="1"/>
</dbReference>
<comment type="caution">
    <text evidence="3">The sequence shown here is derived from an EMBL/GenBank/DDBJ whole genome shotgun (WGS) entry which is preliminary data.</text>
</comment>
<accession>A0ABT3BLU0</accession>
<evidence type="ECO:0000256" key="2">
    <source>
        <dbReference type="SAM" id="SignalP"/>
    </source>
</evidence>
<gene>
    <name evidence="3" type="ORF">OF376_00285</name>
</gene>
<dbReference type="PROSITE" id="PS51257">
    <property type="entry name" value="PROKAR_LIPOPROTEIN"/>
    <property type="match status" value="1"/>
</dbReference>
<dbReference type="PANTHER" id="PTHR11371">
    <property type="entry name" value="DEOXYRIBONUCLEASE"/>
    <property type="match status" value="1"/>
</dbReference>
<keyword evidence="4" id="KW-1185">Reference proteome</keyword>
<evidence type="ECO:0000313" key="3">
    <source>
        <dbReference type="EMBL" id="MCV3728228.1"/>
    </source>
</evidence>
<feature type="signal peptide" evidence="2">
    <location>
        <begin position="1"/>
        <end position="28"/>
    </location>
</feature>
<protein>
    <submittedName>
        <fullName evidence="3">Uncharacterized protein</fullName>
    </submittedName>
</protein>
<feature type="compositionally biased region" description="Polar residues" evidence="1">
    <location>
        <begin position="137"/>
        <end position="149"/>
    </location>
</feature>
<dbReference type="EMBL" id="JAOXHL010000001">
    <property type="protein sequence ID" value="MCV3728228.1"/>
    <property type="molecule type" value="Genomic_DNA"/>
</dbReference>
<dbReference type="RefSeq" id="WP_263821558.1">
    <property type="nucleotide sequence ID" value="NZ_JAOXHL010000001.1"/>
</dbReference>
<dbReference type="PANTHER" id="PTHR11371:SF31">
    <property type="entry name" value="EXTRACELLULAR NUCLEASE"/>
    <property type="match status" value="1"/>
</dbReference>
<feature type="compositionally biased region" description="Low complexity" evidence="1">
    <location>
        <begin position="125"/>
        <end position="136"/>
    </location>
</feature>
<dbReference type="SUPFAM" id="SSF56300">
    <property type="entry name" value="Metallo-dependent phosphatases"/>
    <property type="match status" value="1"/>
</dbReference>
<dbReference type="SUPFAM" id="SSF55816">
    <property type="entry name" value="5'-nucleotidase (syn. UDP-sugar hydrolase), C-terminal domain"/>
    <property type="match status" value="1"/>
</dbReference>
<feature type="compositionally biased region" description="Polar residues" evidence="1">
    <location>
        <begin position="98"/>
        <end position="112"/>
    </location>
</feature>
<dbReference type="Gene3D" id="3.90.780.10">
    <property type="entry name" value="5'-Nucleotidase, C-terminal domain"/>
    <property type="match status" value="1"/>
</dbReference>